<proteinExistence type="predicted"/>
<evidence type="ECO:0000313" key="3">
    <source>
        <dbReference type="Proteomes" id="UP001589798"/>
    </source>
</evidence>
<dbReference type="EMBL" id="JBHLWK010000013">
    <property type="protein sequence ID" value="MFC0204713.1"/>
    <property type="molecule type" value="Genomic_DNA"/>
</dbReference>
<protein>
    <submittedName>
        <fullName evidence="2">Uncharacterized protein</fullName>
    </submittedName>
</protein>
<dbReference type="SUPFAM" id="SSF46785">
    <property type="entry name" value="Winged helix' DNA-binding domain"/>
    <property type="match status" value="1"/>
</dbReference>
<dbReference type="RefSeq" id="WP_379487473.1">
    <property type="nucleotide sequence ID" value="NZ_JBHLWK010000013.1"/>
</dbReference>
<keyword evidence="3" id="KW-1185">Reference proteome</keyword>
<dbReference type="InterPro" id="IPR036390">
    <property type="entry name" value="WH_DNA-bd_sf"/>
</dbReference>
<name>A0ABV6CXN6_9SPHN</name>
<evidence type="ECO:0000313" key="2">
    <source>
        <dbReference type="EMBL" id="MFC0204713.1"/>
    </source>
</evidence>
<sequence length="276" mass="30307">MSGFALLFREAADHPLLAGDSARLGAWAWLVLKGCWKPTRFRVGGKVVELDRGQLCVSRSQLADAWGWSPSSVERFLTRLETEQMIGRETGQGRTIITICNYAKYQDVEAKAGQAAEQPDGQAPDSDRTTKEQINHITKDIPSPNGDGRGEPAPLADDMAASIFRTGLLILCEAGHEEAAARRVIGKWRKNYSTGSVLGVLASCRRQAAPPSDPIEWIVRALENEKQRAAGQVSLNQGPAPERKSVRELGMEMAARKRSERLAREEEQKRIAFSAG</sequence>
<reference evidence="2 3" key="1">
    <citation type="submission" date="2024-09" db="EMBL/GenBank/DDBJ databases">
        <authorList>
            <person name="Sun Q."/>
            <person name="Mori K."/>
        </authorList>
    </citation>
    <scope>NUCLEOTIDE SEQUENCE [LARGE SCALE GENOMIC DNA]</scope>
    <source>
        <strain evidence="2 3">CCM 7706</strain>
    </source>
</reference>
<evidence type="ECO:0000256" key="1">
    <source>
        <dbReference type="SAM" id="MobiDB-lite"/>
    </source>
</evidence>
<dbReference type="Proteomes" id="UP001589798">
    <property type="component" value="Unassembled WGS sequence"/>
</dbReference>
<feature type="compositionally biased region" description="Basic and acidic residues" evidence="1">
    <location>
        <begin position="254"/>
        <end position="270"/>
    </location>
</feature>
<feature type="region of interest" description="Disordered" evidence="1">
    <location>
        <begin position="254"/>
        <end position="276"/>
    </location>
</feature>
<accession>A0ABV6CXN6</accession>
<gene>
    <name evidence="2" type="ORF">ACFFJC_10555</name>
</gene>
<organism evidence="2 3">
    <name type="scientific">Novosphingobium soli</name>
    <dbReference type="NCBI Taxonomy" id="574956"/>
    <lineage>
        <taxon>Bacteria</taxon>
        <taxon>Pseudomonadati</taxon>
        <taxon>Pseudomonadota</taxon>
        <taxon>Alphaproteobacteria</taxon>
        <taxon>Sphingomonadales</taxon>
        <taxon>Sphingomonadaceae</taxon>
        <taxon>Novosphingobium</taxon>
    </lineage>
</organism>
<feature type="region of interest" description="Disordered" evidence="1">
    <location>
        <begin position="111"/>
        <end position="153"/>
    </location>
</feature>
<comment type="caution">
    <text evidence="2">The sequence shown here is derived from an EMBL/GenBank/DDBJ whole genome shotgun (WGS) entry which is preliminary data.</text>
</comment>
<feature type="compositionally biased region" description="Basic and acidic residues" evidence="1">
    <location>
        <begin position="125"/>
        <end position="139"/>
    </location>
</feature>